<dbReference type="Proteomes" id="UP000287651">
    <property type="component" value="Unassembled WGS sequence"/>
</dbReference>
<evidence type="ECO:0000313" key="2">
    <source>
        <dbReference type="EMBL" id="RRT68212.1"/>
    </source>
</evidence>
<comment type="caution">
    <text evidence="2">The sequence shown here is derived from an EMBL/GenBank/DDBJ whole genome shotgun (WGS) entry which is preliminary data.</text>
</comment>
<proteinExistence type="predicted"/>
<gene>
    <name evidence="2" type="ORF">B296_00038504</name>
</gene>
<dbReference type="EMBL" id="AMZH03004764">
    <property type="protein sequence ID" value="RRT68212.1"/>
    <property type="molecule type" value="Genomic_DNA"/>
</dbReference>
<organism evidence="2 3">
    <name type="scientific">Ensete ventricosum</name>
    <name type="common">Abyssinian banana</name>
    <name type="synonym">Musa ensete</name>
    <dbReference type="NCBI Taxonomy" id="4639"/>
    <lineage>
        <taxon>Eukaryota</taxon>
        <taxon>Viridiplantae</taxon>
        <taxon>Streptophyta</taxon>
        <taxon>Embryophyta</taxon>
        <taxon>Tracheophyta</taxon>
        <taxon>Spermatophyta</taxon>
        <taxon>Magnoliopsida</taxon>
        <taxon>Liliopsida</taxon>
        <taxon>Zingiberales</taxon>
        <taxon>Musaceae</taxon>
        <taxon>Ensete</taxon>
    </lineage>
</organism>
<dbReference type="AlphaFoldDB" id="A0A426ZW85"/>
<sequence length="135" mass="15213">MLKSPRIEEAPLAELTNFVVFPPFLDSMPTNSWIDVFVRNVTHCIEETGDMAEQKERPGSSLTVGRLFHPCVHRDHQHANEALVPLNSQTADEGLKRRHHSRGVKAKARSWHRPLVPHGSGENGGRLRLLGDKQQ</sequence>
<reference evidence="2 3" key="1">
    <citation type="journal article" date="2014" name="Agronomy (Basel)">
        <title>A Draft Genome Sequence for Ensete ventricosum, the Drought-Tolerant Tree Against Hunger.</title>
        <authorList>
            <person name="Harrison J."/>
            <person name="Moore K.A."/>
            <person name="Paszkiewicz K."/>
            <person name="Jones T."/>
            <person name="Grant M."/>
            <person name="Ambacheew D."/>
            <person name="Muzemil S."/>
            <person name="Studholme D.J."/>
        </authorList>
    </citation>
    <scope>NUCLEOTIDE SEQUENCE [LARGE SCALE GENOMIC DNA]</scope>
</reference>
<feature type="compositionally biased region" description="Basic residues" evidence="1">
    <location>
        <begin position="96"/>
        <end position="112"/>
    </location>
</feature>
<name>A0A426ZW85_ENSVE</name>
<feature type="region of interest" description="Disordered" evidence="1">
    <location>
        <begin position="86"/>
        <end position="135"/>
    </location>
</feature>
<evidence type="ECO:0000256" key="1">
    <source>
        <dbReference type="SAM" id="MobiDB-lite"/>
    </source>
</evidence>
<accession>A0A426ZW85</accession>
<protein>
    <submittedName>
        <fullName evidence="2">Uncharacterized protein</fullName>
    </submittedName>
</protein>
<evidence type="ECO:0000313" key="3">
    <source>
        <dbReference type="Proteomes" id="UP000287651"/>
    </source>
</evidence>